<organism evidence="2 3">
    <name type="scientific">Paraburkholderia phymatum (strain DSM 17167 / CIP 108236 / LMG 21445 / STM815)</name>
    <name type="common">Burkholderia phymatum</name>
    <dbReference type="NCBI Taxonomy" id="391038"/>
    <lineage>
        <taxon>Bacteria</taxon>
        <taxon>Pseudomonadati</taxon>
        <taxon>Pseudomonadota</taxon>
        <taxon>Betaproteobacteria</taxon>
        <taxon>Burkholderiales</taxon>
        <taxon>Burkholderiaceae</taxon>
        <taxon>Paraburkholderia</taxon>
    </lineage>
</organism>
<proteinExistence type="predicted"/>
<evidence type="ECO:0000256" key="1">
    <source>
        <dbReference type="SAM" id="MobiDB-lite"/>
    </source>
</evidence>
<dbReference type="Proteomes" id="UP000001192">
    <property type="component" value="Chromosome 2"/>
</dbReference>
<dbReference type="AlphaFoldDB" id="B2JM19"/>
<name>B2JM19_PARP8</name>
<feature type="region of interest" description="Disordered" evidence="1">
    <location>
        <begin position="1"/>
        <end position="30"/>
    </location>
</feature>
<protein>
    <submittedName>
        <fullName evidence="2">Uncharacterized protein</fullName>
    </submittedName>
</protein>
<reference evidence="3" key="1">
    <citation type="journal article" date="2014" name="Stand. Genomic Sci.">
        <title>Complete genome sequence of Burkholderia phymatum STM815(T), a broad host range and efficient nitrogen-fixing symbiont of Mimosa species.</title>
        <authorList>
            <person name="Moulin L."/>
            <person name="Klonowska A."/>
            <person name="Caroline B."/>
            <person name="Booth K."/>
            <person name="Vriezen J.A."/>
            <person name="Melkonian R."/>
            <person name="James E.K."/>
            <person name="Young J.P."/>
            <person name="Bena G."/>
            <person name="Hauser L."/>
            <person name="Land M."/>
            <person name="Kyrpides N."/>
            <person name="Bruce D."/>
            <person name="Chain P."/>
            <person name="Copeland A."/>
            <person name="Pitluck S."/>
            <person name="Woyke T."/>
            <person name="Lizotte-Waniewski M."/>
            <person name="Bristow J."/>
            <person name="Riley M."/>
        </authorList>
    </citation>
    <scope>NUCLEOTIDE SEQUENCE [LARGE SCALE GENOMIC DNA]</scope>
    <source>
        <strain evidence="3">DSM 17167 / CIP 108236 / LMG 21445 / STM815</strain>
    </source>
</reference>
<evidence type="ECO:0000313" key="2">
    <source>
        <dbReference type="EMBL" id="ACC72709.1"/>
    </source>
</evidence>
<keyword evidence="3" id="KW-1185">Reference proteome</keyword>
<dbReference type="EMBL" id="CP001044">
    <property type="protein sequence ID" value="ACC72709.1"/>
    <property type="molecule type" value="Genomic_DNA"/>
</dbReference>
<sequence>MRCVIGRARPQSGRAPLHARNCTQRSQPDRISDCHARRDALTALPRKHASAALRSAHGRGIVPHAHDALFAVLPQSTTNTR</sequence>
<evidence type="ECO:0000313" key="3">
    <source>
        <dbReference type="Proteomes" id="UP000001192"/>
    </source>
</evidence>
<gene>
    <name evidence="2" type="ordered locus">Bphy_3570</name>
</gene>
<dbReference type="HOGENOM" id="CLU_2567279_0_0_4"/>
<accession>B2JM19</accession>
<dbReference type="STRING" id="391038.Bphy_3570"/>
<dbReference type="KEGG" id="bph:Bphy_3570"/>